<dbReference type="OrthoDB" id="2225254at2"/>
<keyword evidence="2" id="KW-1185">Reference proteome</keyword>
<gene>
    <name evidence="1" type="ORF">NCTC12224_01521</name>
</gene>
<accession>A0A380KA48</accession>
<evidence type="ECO:0000313" key="1">
    <source>
        <dbReference type="EMBL" id="SUN61574.1"/>
    </source>
</evidence>
<reference evidence="1 2" key="1">
    <citation type="submission" date="2018-06" db="EMBL/GenBank/DDBJ databases">
        <authorList>
            <consortium name="Pathogen Informatics"/>
            <person name="Doyle S."/>
        </authorList>
    </citation>
    <scope>NUCLEOTIDE SEQUENCE [LARGE SCALE GENOMIC DNA]</scope>
    <source>
        <strain evidence="1 2">NCTC12224</strain>
    </source>
</reference>
<proteinExistence type="predicted"/>
<organism evidence="1 2">
    <name type="scientific">Streptococcus hyointestinalis</name>
    <dbReference type="NCBI Taxonomy" id="1337"/>
    <lineage>
        <taxon>Bacteria</taxon>
        <taxon>Bacillati</taxon>
        <taxon>Bacillota</taxon>
        <taxon>Bacilli</taxon>
        <taxon>Lactobacillales</taxon>
        <taxon>Streptococcaceae</taxon>
        <taxon>Streptococcus</taxon>
    </lineage>
</organism>
<dbReference type="AlphaFoldDB" id="A0A380KA48"/>
<dbReference type="Proteomes" id="UP000254924">
    <property type="component" value="Unassembled WGS sequence"/>
</dbReference>
<sequence>MGSLFWDNVVLLLAEREMTFAELVRQMFVGEYHYPSEFWRLYRKLYHYKKEHFLPQERWVDRMVVVLGVDYAEFFRRD</sequence>
<name>A0A380KA48_9STRE</name>
<evidence type="ECO:0008006" key="3">
    <source>
        <dbReference type="Google" id="ProtNLM"/>
    </source>
</evidence>
<dbReference type="EMBL" id="UHFN01000007">
    <property type="protein sequence ID" value="SUN61574.1"/>
    <property type="molecule type" value="Genomic_DNA"/>
</dbReference>
<protein>
    <recommendedName>
        <fullName evidence="3">Transcriptional regulator</fullName>
    </recommendedName>
</protein>
<evidence type="ECO:0000313" key="2">
    <source>
        <dbReference type="Proteomes" id="UP000254924"/>
    </source>
</evidence>